<evidence type="ECO:0000313" key="1">
    <source>
        <dbReference type="EMBL" id="VFJ64900.1"/>
    </source>
</evidence>
<sequence>MLLTKTDLLPYLDDFDPERAEGHLRALANVAPVISLSTRTRGGEDNGMASWFRWLLAAREKANTGSHAPMDTAQSCQ</sequence>
<proteinExistence type="predicted"/>
<reference evidence="1" key="1">
    <citation type="submission" date="2019-02" db="EMBL/GenBank/DDBJ databases">
        <authorList>
            <person name="Gruber-Vodicka R. H."/>
            <person name="Seah K. B. B."/>
        </authorList>
    </citation>
    <scope>NUCLEOTIDE SEQUENCE</scope>
    <source>
        <strain evidence="1">BECK_DK161</strain>
    </source>
</reference>
<gene>
    <name evidence="1" type="ORF">BECKDK2373C_GA0170839_11236</name>
</gene>
<dbReference type="AlphaFoldDB" id="A0A450TDB2"/>
<organism evidence="1">
    <name type="scientific">Candidatus Kentrum sp. DK</name>
    <dbReference type="NCBI Taxonomy" id="2126562"/>
    <lineage>
        <taxon>Bacteria</taxon>
        <taxon>Pseudomonadati</taxon>
        <taxon>Pseudomonadota</taxon>
        <taxon>Gammaproteobacteria</taxon>
        <taxon>Candidatus Kentrum</taxon>
    </lineage>
</organism>
<dbReference type="Gene3D" id="3.40.50.300">
    <property type="entry name" value="P-loop containing nucleotide triphosphate hydrolases"/>
    <property type="match status" value="1"/>
</dbReference>
<dbReference type="InterPro" id="IPR027417">
    <property type="entry name" value="P-loop_NTPase"/>
</dbReference>
<accession>A0A450TDB2</accession>
<dbReference type="EMBL" id="CAADEY010000123">
    <property type="protein sequence ID" value="VFJ64900.1"/>
    <property type="molecule type" value="Genomic_DNA"/>
</dbReference>
<protein>
    <submittedName>
        <fullName evidence="1">Uncharacterized protein</fullName>
    </submittedName>
</protein>
<name>A0A450TDB2_9GAMM</name>